<sequence>MKKFFVGVLWAFVMFTLSLSLFSDVAFVIAILPFAALAIFLICAVTEVFVSYFERRWGVKWGWTVVLGIAMVASLPFYPSVVFMIPIYIGAMGYYVGRRLFSKFCRMQGKA</sequence>
<accession>A0A226Q2Z8</accession>
<dbReference type="KEGG" id="gtm:GT3921_12600"/>
<evidence type="ECO:0000313" key="2">
    <source>
        <dbReference type="Proteomes" id="UP000198378"/>
    </source>
</evidence>
<comment type="caution">
    <text evidence="1">The sequence shown here is derived from an EMBL/GenBank/DDBJ whole genome shotgun (WGS) entry which is preliminary data.</text>
</comment>
<dbReference type="RefSeq" id="WP_025951211.1">
    <property type="nucleotide sequence ID" value="NZ_CP018058.1"/>
</dbReference>
<proteinExistence type="predicted"/>
<dbReference type="AlphaFoldDB" id="A0A226Q2Z8"/>
<reference evidence="1 2" key="1">
    <citation type="submission" date="2017-05" db="EMBL/GenBank/DDBJ databases">
        <title>The genome sequence of Geobacillus thermocatenulatus DSM 730.</title>
        <authorList>
            <person name="Ramaloko W.T."/>
            <person name="Koen N."/>
            <person name="Polliack S."/>
            <person name="Aliyu H."/>
            <person name="Lebre P."/>
            <person name="Mohr T."/>
            <person name="Oswald F."/>
            <person name="Zwick M."/>
            <person name="Neumann A."/>
            <person name="Syldatk C."/>
            <person name="Cowan D."/>
            <person name="De Maayer P."/>
        </authorList>
    </citation>
    <scope>NUCLEOTIDE SEQUENCE [LARGE SCALE GENOMIC DNA]</scope>
    <source>
        <strain evidence="1 2">BGSC 93A1</strain>
    </source>
</reference>
<protein>
    <submittedName>
        <fullName evidence="1">Uncharacterized protein</fullName>
    </submittedName>
</protein>
<name>A0A226Q2Z8_9BACL</name>
<gene>
    <name evidence="1" type="ORF">B9L19_11495</name>
</gene>
<evidence type="ECO:0000313" key="1">
    <source>
        <dbReference type="EMBL" id="OXB86167.1"/>
    </source>
</evidence>
<dbReference type="Proteomes" id="UP000198378">
    <property type="component" value="Unassembled WGS sequence"/>
</dbReference>
<keyword evidence="2" id="KW-1185">Reference proteome</keyword>
<organism evidence="1 2">
    <name type="scientific">Geobacillus thermocatenulatus</name>
    <dbReference type="NCBI Taxonomy" id="33938"/>
    <lineage>
        <taxon>Bacteria</taxon>
        <taxon>Bacillati</taxon>
        <taxon>Bacillota</taxon>
        <taxon>Bacilli</taxon>
        <taxon>Bacillales</taxon>
        <taxon>Anoxybacillaceae</taxon>
        <taxon>Geobacillus</taxon>
        <taxon>Geobacillus thermoleovorans group</taxon>
    </lineage>
</organism>
<dbReference type="EMBL" id="NEWK01000002">
    <property type="protein sequence ID" value="OXB86167.1"/>
    <property type="molecule type" value="Genomic_DNA"/>
</dbReference>